<evidence type="ECO:0000313" key="1">
    <source>
        <dbReference type="EMBL" id="EFA78983.1"/>
    </source>
</evidence>
<reference evidence="1 2" key="1">
    <citation type="journal article" date="2011" name="Genome Res.">
        <title>Phylogeny-wide analysis of social amoeba genomes highlights ancient origins for complex intercellular communication.</title>
        <authorList>
            <person name="Heidel A.J."/>
            <person name="Lawal H.M."/>
            <person name="Felder M."/>
            <person name="Schilde C."/>
            <person name="Helps N.R."/>
            <person name="Tunggal B."/>
            <person name="Rivero F."/>
            <person name="John U."/>
            <person name="Schleicher M."/>
            <person name="Eichinger L."/>
            <person name="Platzer M."/>
            <person name="Noegel A.A."/>
            <person name="Schaap P."/>
            <person name="Gloeckner G."/>
        </authorList>
    </citation>
    <scope>NUCLEOTIDE SEQUENCE [LARGE SCALE GENOMIC DNA]</scope>
    <source>
        <strain evidence="2">ATCC 26659 / Pp 5 / PN500</strain>
    </source>
</reference>
<gene>
    <name evidence="1" type="ORF">PPL_08451</name>
</gene>
<dbReference type="InParanoid" id="D3BI83"/>
<protein>
    <submittedName>
        <fullName evidence="1">Uncharacterized protein</fullName>
    </submittedName>
</protein>
<dbReference type="GeneID" id="31363931"/>
<sequence>MSKITPYFDSVNELSGLNIEYSDGSTKLVGSAAGTQQTTLVLRAVPIVLVSVSRTSSVTLGISFKYADSTIPATIGTVDEISYQSSNPGQCLVDINGLNPVVFSFDDVEIRYPVPSSSPVTVPQYYYQESNGEFRYRYDNVLCIVLNNDI</sequence>
<dbReference type="EMBL" id="ADBJ01000037">
    <property type="protein sequence ID" value="EFA78983.1"/>
    <property type="molecule type" value="Genomic_DNA"/>
</dbReference>
<evidence type="ECO:0000313" key="2">
    <source>
        <dbReference type="Proteomes" id="UP000001396"/>
    </source>
</evidence>
<dbReference type="RefSeq" id="XP_020431107.1">
    <property type="nucleotide sequence ID" value="XM_020579268.1"/>
</dbReference>
<accession>D3BI83</accession>
<name>D3BI83_HETP5</name>
<keyword evidence="2" id="KW-1185">Reference proteome</keyword>
<dbReference type="AlphaFoldDB" id="D3BI83"/>
<organism evidence="1 2">
    <name type="scientific">Heterostelium pallidum (strain ATCC 26659 / Pp 5 / PN500)</name>
    <name type="common">Cellular slime mold</name>
    <name type="synonym">Polysphondylium pallidum</name>
    <dbReference type="NCBI Taxonomy" id="670386"/>
    <lineage>
        <taxon>Eukaryota</taxon>
        <taxon>Amoebozoa</taxon>
        <taxon>Evosea</taxon>
        <taxon>Eumycetozoa</taxon>
        <taxon>Dictyostelia</taxon>
        <taxon>Acytosteliales</taxon>
        <taxon>Acytosteliaceae</taxon>
        <taxon>Heterostelium</taxon>
    </lineage>
</organism>
<comment type="caution">
    <text evidence="1">The sequence shown here is derived from an EMBL/GenBank/DDBJ whole genome shotgun (WGS) entry which is preliminary data.</text>
</comment>
<dbReference type="Proteomes" id="UP000001396">
    <property type="component" value="Unassembled WGS sequence"/>
</dbReference>
<proteinExistence type="predicted"/>